<dbReference type="Pfam" id="PF04338">
    <property type="entry name" value="DUF481"/>
    <property type="match status" value="1"/>
</dbReference>
<reference evidence="2 3" key="1">
    <citation type="journal article" date="2012" name="J. Bacteriol.">
        <title>Draft Genome Sequence of Oceaniovalibus guishaninsula JLT2003T.</title>
        <authorList>
            <person name="Tang K."/>
            <person name="Liu K."/>
            <person name="Jiao N."/>
        </authorList>
    </citation>
    <scope>NUCLEOTIDE SEQUENCE [LARGE SCALE GENOMIC DNA]</scope>
    <source>
        <strain evidence="2 3">JLT2003</strain>
    </source>
</reference>
<keyword evidence="3" id="KW-1185">Reference proteome</keyword>
<keyword evidence="1" id="KW-0732">Signal</keyword>
<dbReference type="STRING" id="1231392.OCGS_1109"/>
<dbReference type="InterPro" id="IPR007433">
    <property type="entry name" value="DUF481"/>
</dbReference>
<feature type="chain" id="PRO_5003858078" evidence="1">
    <location>
        <begin position="23"/>
        <end position="324"/>
    </location>
</feature>
<sequence length="324" mass="35418">MKMNTSLALAALASVIGTAALAQTDTFANTGFGTGKSAVEERNEDLADDIEDDFERNVDRFGNEGRRLGFDGSLSARGLATDGNDRDYNLGIGANLGYFDGVNGYELNLSYAFSRGEYKNEAGEDELQTSQDNLLYEFQYTRDFNPDLYGFVKLQGSYNGDDEGGSDFVDADGDGINDNEDEAYRRNDVFLGLGIGYRIINTPDQQWAIQAGPGYRFSDFGNIDNAILSGDILEGDGDDINEAAFGVSSNYFQRINDTVFFTIDTDIITSSADTVVYNDAGLNVAMSNRLALRTSLQTEYHTDPIGSRDSTDNRLGVAVVYNFN</sequence>
<evidence type="ECO:0000313" key="3">
    <source>
        <dbReference type="Proteomes" id="UP000006765"/>
    </source>
</evidence>
<dbReference type="Proteomes" id="UP000006765">
    <property type="component" value="Unassembled WGS sequence"/>
</dbReference>
<accession>K2GPZ9</accession>
<gene>
    <name evidence="2" type="ORF">OCGS_1109</name>
</gene>
<proteinExistence type="predicted"/>
<comment type="caution">
    <text evidence="2">The sequence shown here is derived from an EMBL/GenBank/DDBJ whole genome shotgun (WGS) entry which is preliminary data.</text>
</comment>
<protein>
    <submittedName>
        <fullName evidence="2">Salt-stress induced outer membrane protein</fullName>
    </submittedName>
</protein>
<dbReference type="EMBL" id="AMGO01000020">
    <property type="protein sequence ID" value="EKE44726.1"/>
    <property type="molecule type" value="Genomic_DNA"/>
</dbReference>
<dbReference type="RefSeq" id="WP_007426261.1">
    <property type="nucleotide sequence ID" value="NZ_AMGO01000020.1"/>
</dbReference>
<dbReference type="OrthoDB" id="7631035at2"/>
<evidence type="ECO:0000313" key="2">
    <source>
        <dbReference type="EMBL" id="EKE44726.1"/>
    </source>
</evidence>
<name>K2GPZ9_9RHOB</name>
<dbReference type="AlphaFoldDB" id="K2GPZ9"/>
<feature type="signal peptide" evidence="1">
    <location>
        <begin position="1"/>
        <end position="22"/>
    </location>
</feature>
<dbReference type="eggNOG" id="COG3137">
    <property type="taxonomic scope" value="Bacteria"/>
</dbReference>
<evidence type="ECO:0000256" key="1">
    <source>
        <dbReference type="SAM" id="SignalP"/>
    </source>
</evidence>
<organism evidence="2 3">
    <name type="scientific">Oceaniovalibus guishaninsula JLT2003</name>
    <dbReference type="NCBI Taxonomy" id="1231392"/>
    <lineage>
        <taxon>Bacteria</taxon>
        <taxon>Pseudomonadati</taxon>
        <taxon>Pseudomonadota</taxon>
        <taxon>Alphaproteobacteria</taxon>
        <taxon>Rhodobacterales</taxon>
        <taxon>Roseobacteraceae</taxon>
        <taxon>Oceaniovalibus</taxon>
    </lineage>
</organism>